<accession>A0A919K460</accession>
<evidence type="ECO:0000256" key="1">
    <source>
        <dbReference type="SAM" id="MobiDB-lite"/>
    </source>
</evidence>
<feature type="transmembrane region" description="Helical" evidence="2">
    <location>
        <begin position="37"/>
        <end position="57"/>
    </location>
</feature>
<feature type="region of interest" description="Disordered" evidence="1">
    <location>
        <begin position="1"/>
        <end position="27"/>
    </location>
</feature>
<keyword evidence="2" id="KW-1133">Transmembrane helix</keyword>
<dbReference type="Proteomes" id="UP000636960">
    <property type="component" value="Unassembled WGS sequence"/>
</dbReference>
<name>A0A919K460_9ACTN</name>
<gene>
    <name evidence="3" type="ORF">Ari01nite_79200</name>
</gene>
<proteinExistence type="predicted"/>
<keyword evidence="4" id="KW-1185">Reference proteome</keyword>
<dbReference type="EMBL" id="BOMV01000083">
    <property type="protein sequence ID" value="GIF00456.1"/>
    <property type="molecule type" value="Genomic_DNA"/>
</dbReference>
<keyword evidence="2" id="KW-0472">Membrane</keyword>
<evidence type="ECO:0000256" key="2">
    <source>
        <dbReference type="SAM" id="Phobius"/>
    </source>
</evidence>
<comment type="caution">
    <text evidence="3">The sequence shown here is derived from an EMBL/GenBank/DDBJ whole genome shotgun (WGS) entry which is preliminary data.</text>
</comment>
<evidence type="ECO:0000313" key="4">
    <source>
        <dbReference type="Proteomes" id="UP000636960"/>
    </source>
</evidence>
<sequence>MPTVPRRSRSTPARLHIEHDAPGSAGRSCRLTVPARVVRVRVTVIVIVSVLVSGLPYEGWPAAVVLAGASATLLRAVEMLSRLAIPVYQPRIS</sequence>
<keyword evidence="2" id="KW-0812">Transmembrane</keyword>
<dbReference type="AlphaFoldDB" id="A0A919K460"/>
<organism evidence="3 4">
    <name type="scientific">Paractinoplanes rishiriensis</name>
    <dbReference type="NCBI Taxonomy" id="1050105"/>
    <lineage>
        <taxon>Bacteria</taxon>
        <taxon>Bacillati</taxon>
        <taxon>Actinomycetota</taxon>
        <taxon>Actinomycetes</taxon>
        <taxon>Micromonosporales</taxon>
        <taxon>Micromonosporaceae</taxon>
        <taxon>Paractinoplanes</taxon>
    </lineage>
</organism>
<protein>
    <submittedName>
        <fullName evidence="3">Uncharacterized protein</fullName>
    </submittedName>
</protein>
<evidence type="ECO:0000313" key="3">
    <source>
        <dbReference type="EMBL" id="GIF00456.1"/>
    </source>
</evidence>
<reference evidence="3" key="1">
    <citation type="submission" date="2021-01" db="EMBL/GenBank/DDBJ databases">
        <title>Whole genome shotgun sequence of Actinoplanes rishiriensis NBRC 108556.</title>
        <authorList>
            <person name="Komaki H."/>
            <person name="Tamura T."/>
        </authorList>
    </citation>
    <scope>NUCLEOTIDE SEQUENCE</scope>
    <source>
        <strain evidence="3">NBRC 108556</strain>
    </source>
</reference>